<dbReference type="Gene3D" id="3.40.50.880">
    <property type="match status" value="1"/>
</dbReference>
<dbReference type="GO" id="GO:0044210">
    <property type="term" value="P:'de novo' CTP biosynthetic process"/>
    <property type="evidence" value="ECO:0007669"/>
    <property type="project" value="UniProtKB-UniPathway"/>
</dbReference>
<evidence type="ECO:0000256" key="5">
    <source>
        <dbReference type="ARBA" id="ARBA00022741"/>
    </source>
</evidence>
<dbReference type="GO" id="GO:0005524">
    <property type="term" value="F:ATP binding"/>
    <property type="evidence" value="ECO:0007669"/>
    <property type="project" value="UniProtKB-KW"/>
</dbReference>
<comment type="catalytic activity">
    <reaction evidence="9">
        <text>UTP + L-glutamine + ATP + H2O = CTP + L-glutamate + ADP + phosphate + 2 H(+)</text>
        <dbReference type="Rhea" id="RHEA:26426"/>
        <dbReference type="ChEBI" id="CHEBI:15377"/>
        <dbReference type="ChEBI" id="CHEBI:15378"/>
        <dbReference type="ChEBI" id="CHEBI:29985"/>
        <dbReference type="ChEBI" id="CHEBI:30616"/>
        <dbReference type="ChEBI" id="CHEBI:37563"/>
        <dbReference type="ChEBI" id="CHEBI:43474"/>
        <dbReference type="ChEBI" id="CHEBI:46398"/>
        <dbReference type="ChEBI" id="CHEBI:58359"/>
        <dbReference type="ChEBI" id="CHEBI:456216"/>
        <dbReference type="EC" id="6.3.4.2"/>
    </reaction>
</comment>
<evidence type="ECO:0000256" key="7">
    <source>
        <dbReference type="ARBA" id="ARBA00022962"/>
    </source>
</evidence>
<evidence type="ECO:0000313" key="11">
    <source>
        <dbReference type="EMBL" id="OGY25633.1"/>
    </source>
</evidence>
<keyword evidence="6" id="KW-0067">ATP-binding</keyword>
<dbReference type="UniPathway" id="UPA00159">
    <property type="reaction ID" value="UER00277"/>
</dbReference>
<dbReference type="NCBIfam" id="NF003792">
    <property type="entry name" value="PRK05380.1"/>
    <property type="match status" value="1"/>
</dbReference>
<dbReference type="GO" id="GO:0042802">
    <property type="term" value="F:identical protein binding"/>
    <property type="evidence" value="ECO:0007669"/>
    <property type="project" value="TreeGrafter"/>
</dbReference>
<proteinExistence type="inferred from homology"/>
<comment type="caution">
    <text evidence="11">The sequence shown here is derived from an EMBL/GenBank/DDBJ whole genome shotgun (WGS) entry which is preliminary data.</text>
</comment>
<keyword evidence="5" id="KW-0547">Nucleotide-binding</keyword>
<evidence type="ECO:0000256" key="3">
    <source>
        <dbReference type="ARBA" id="ARBA00012291"/>
    </source>
</evidence>
<dbReference type="STRING" id="1802596.A2Z11_04205"/>
<dbReference type="InterPro" id="IPR004468">
    <property type="entry name" value="CTP_synthase"/>
</dbReference>
<dbReference type="EC" id="6.3.4.2" evidence="3"/>
<evidence type="ECO:0000256" key="8">
    <source>
        <dbReference type="ARBA" id="ARBA00022975"/>
    </source>
</evidence>
<keyword evidence="7" id="KW-0315">Glutamine amidotransferase</keyword>
<evidence type="ECO:0000313" key="12">
    <source>
        <dbReference type="Proteomes" id="UP000176389"/>
    </source>
</evidence>
<dbReference type="Pfam" id="PF00117">
    <property type="entry name" value="GATase"/>
    <property type="match status" value="1"/>
</dbReference>
<dbReference type="PANTHER" id="PTHR11550">
    <property type="entry name" value="CTP SYNTHASE"/>
    <property type="match status" value="1"/>
</dbReference>
<dbReference type="SUPFAM" id="SSF52317">
    <property type="entry name" value="Class I glutamine amidotransferase-like"/>
    <property type="match status" value="1"/>
</dbReference>
<dbReference type="AlphaFoldDB" id="A0A1G1WD68"/>
<dbReference type="GO" id="GO:0019856">
    <property type="term" value="P:pyrimidine nucleobase biosynthetic process"/>
    <property type="evidence" value="ECO:0007669"/>
    <property type="project" value="TreeGrafter"/>
</dbReference>
<keyword evidence="8" id="KW-0665">Pyrimidine biosynthesis</keyword>
<name>A0A1G1WD68_9BACT</name>
<comment type="similarity">
    <text evidence="2">Belongs to the CTP synthase family.</text>
</comment>
<accession>A0A1G1WD68</accession>
<dbReference type="PROSITE" id="PS51273">
    <property type="entry name" value="GATASE_TYPE_1"/>
    <property type="match status" value="1"/>
</dbReference>
<sequence length="330" mass="37541">MDPGFIIGAPDVENIYDIPLNFEEQGLSGKILNKLSLKPRKTDLSNWKRVVEKAKEATEEIKIALVGKYFATGDYTLEDSYISVIESLKHASWYHRLKPRLFWVDSEKIEKEGVGKLEEMDGIVVPGGFGSRGIDGILQAITFARENKKPYFGLCYGLQLAIVEFARNTAGLKNANTAEVDPKTSHPVIHVMSDQEKKLLNREYGGTMRLGAWRCKIKKGTKAFQIYRKEEISERHRHRYEVNNKYRAALEKEGLIFSATTTDDRLVEMMELVDHPFFVGTQFHPEFKTRFLEPHPLYEAFIQACYANKKASTKNELPVEGNTGSSGWAL</sequence>
<dbReference type="InterPro" id="IPR027417">
    <property type="entry name" value="P-loop_NTPase"/>
</dbReference>
<dbReference type="GO" id="GO:0005829">
    <property type="term" value="C:cytosol"/>
    <property type="evidence" value="ECO:0007669"/>
    <property type="project" value="TreeGrafter"/>
</dbReference>
<evidence type="ECO:0000259" key="10">
    <source>
        <dbReference type="Pfam" id="PF00117"/>
    </source>
</evidence>
<feature type="domain" description="Glutamine amidotransferase" evidence="10">
    <location>
        <begin position="77"/>
        <end position="303"/>
    </location>
</feature>
<dbReference type="CDD" id="cd01746">
    <property type="entry name" value="GATase1_CTP_Synthase"/>
    <property type="match status" value="1"/>
</dbReference>
<dbReference type="EMBL" id="MHCS01000043">
    <property type="protein sequence ID" value="OGY25633.1"/>
    <property type="molecule type" value="Genomic_DNA"/>
</dbReference>
<protein>
    <recommendedName>
        <fullName evidence="3">CTP synthase (glutamine hydrolyzing)</fullName>
        <ecNumber evidence="3">6.3.4.2</ecNumber>
    </recommendedName>
</protein>
<keyword evidence="4" id="KW-0436">Ligase</keyword>
<evidence type="ECO:0000256" key="6">
    <source>
        <dbReference type="ARBA" id="ARBA00022840"/>
    </source>
</evidence>
<evidence type="ECO:0000256" key="9">
    <source>
        <dbReference type="ARBA" id="ARBA00047781"/>
    </source>
</evidence>
<dbReference type="Gene3D" id="3.40.50.300">
    <property type="entry name" value="P-loop containing nucleotide triphosphate hydrolases"/>
    <property type="match status" value="1"/>
</dbReference>
<comment type="pathway">
    <text evidence="1">Pyrimidine metabolism; CTP biosynthesis via de novo pathway; CTP from UDP: step 2/2.</text>
</comment>
<dbReference type="Proteomes" id="UP000176389">
    <property type="component" value="Unassembled WGS sequence"/>
</dbReference>
<dbReference type="InterPro" id="IPR033828">
    <property type="entry name" value="GATase1_CTP_Synthase"/>
</dbReference>
<evidence type="ECO:0000256" key="2">
    <source>
        <dbReference type="ARBA" id="ARBA00007533"/>
    </source>
</evidence>
<dbReference type="FunFam" id="3.40.50.880:FF:000002">
    <property type="entry name" value="CTP synthase"/>
    <property type="match status" value="1"/>
</dbReference>
<reference evidence="11 12" key="1">
    <citation type="journal article" date="2016" name="Nat. Commun.">
        <title>Thousands of microbial genomes shed light on interconnected biogeochemical processes in an aquifer system.</title>
        <authorList>
            <person name="Anantharaman K."/>
            <person name="Brown C.T."/>
            <person name="Hug L.A."/>
            <person name="Sharon I."/>
            <person name="Castelle C.J."/>
            <person name="Probst A.J."/>
            <person name="Thomas B.C."/>
            <person name="Singh A."/>
            <person name="Wilkins M.J."/>
            <person name="Karaoz U."/>
            <person name="Brodie E.L."/>
            <person name="Williams K.H."/>
            <person name="Hubbard S.S."/>
            <person name="Banfield J.F."/>
        </authorList>
    </citation>
    <scope>NUCLEOTIDE SEQUENCE [LARGE SCALE GENOMIC DNA]</scope>
</reference>
<dbReference type="PANTHER" id="PTHR11550:SF0">
    <property type="entry name" value="CTP SYNTHASE-RELATED"/>
    <property type="match status" value="1"/>
</dbReference>
<dbReference type="InterPro" id="IPR029062">
    <property type="entry name" value="Class_I_gatase-like"/>
</dbReference>
<gene>
    <name evidence="11" type="ORF">A2Z11_04205</name>
</gene>
<evidence type="ECO:0000256" key="1">
    <source>
        <dbReference type="ARBA" id="ARBA00005171"/>
    </source>
</evidence>
<evidence type="ECO:0000256" key="4">
    <source>
        <dbReference type="ARBA" id="ARBA00022598"/>
    </source>
</evidence>
<dbReference type="GO" id="GO:0003883">
    <property type="term" value="F:CTP synthase activity"/>
    <property type="evidence" value="ECO:0007669"/>
    <property type="project" value="UniProtKB-EC"/>
</dbReference>
<organism evidence="11 12">
    <name type="scientific">Candidatus Woykebacteria bacterium RBG_16_43_9</name>
    <dbReference type="NCBI Taxonomy" id="1802596"/>
    <lineage>
        <taxon>Bacteria</taxon>
        <taxon>Candidatus Woykeibacteriota</taxon>
    </lineage>
</organism>
<dbReference type="InterPro" id="IPR017926">
    <property type="entry name" value="GATASE"/>
</dbReference>